<organism evidence="1">
    <name type="scientific">Magnetospirillum gryphiswaldense</name>
    <dbReference type="NCBI Taxonomy" id="55518"/>
    <lineage>
        <taxon>Bacteria</taxon>
        <taxon>Pseudomonadati</taxon>
        <taxon>Pseudomonadota</taxon>
        <taxon>Alphaproteobacteria</taxon>
        <taxon>Rhodospirillales</taxon>
        <taxon>Rhodospirillaceae</taxon>
        <taxon>Magnetospirillum</taxon>
    </lineage>
</organism>
<gene>
    <name evidence="1" type="ORF">MGR_2081</name>
</gene>
<reference evidence="1" key="1">
    <citation type="journal article" date="2007" name="J. Bacteriol.">
        <title>Comparative genome analysis of four magnetotactic bacteria reveals a complex set of group-specific genes implicated in magnetosome biomineralization and function.</title>
        <authorList>
            <person name="Richter M."/>
            <person name="Kube M."/>
            <person name="Bazylinski D.A."/>
            <person name="Lombardot T."/>
            <person name="Gloeckner F.O."/>
            <person name="Reinhardt R."/>
            <person name="Schueler D."/>
        </authorList>
    </citation>
    <scope>NUCLEOTIDE SEQUENCE</scope>
    <source>
        <strain evidence="1">MSR-1</strain>
    </source>
</reference>
<sequence>MAVAPALVLPWDSVLFGEAGNNGQLLAELGKGHKIVGQLESLAATLVGRGQARKDRGGKTLWSWLKG</sequence>
<accession>A4TTX2</accession>
<proteinExistence type="predicted"/>
<dbReference type="EMBL" id="CU459003">
    <property type="protein sequence ID" value="CAM74079.1"/>
    <property type="molecule type" value="Genomic_DNA"/>
</dbReference>
<protein>
    <submittedName>
        <fullName evidence="1">Uncharacterized protein</fullName>
    </submittedName>
</protein>
<dbReference type="AlphaFoldDB" id="A4TTX2"/>
<evidence type="ECO:0000313" key="1">
    <source>
        <dbReference type="EMBL" id="CAM74079.1"/>
    </source>
</evidence>
<name>A4TTX2_9PROT</name>